<keyword evidence="3" id="KW-1185">Reference proteome</keyword>
<dbReference type="InterPro" id="IPR048441">
    <property type="entry name" value="DUF1846_C"/>
</dbReference>
<gene>
    <name evidence="2" type="ORF">M9Y10_039764</name>
</gene>
<evidence type="ECO:0000313" key="3">
    <source>
        <dbReference type="Proteomes" id="UP001470230"/>
    </source>
</evidence>
<accession>A0ABR2GT65</accession>
<proteinExistence type="predicted"/>
<dbReference type="EMBL" id="JAPFFF010000066">
    <property type="protein sequence ID" value="KAK8836420.1"/>
    <property type="molecule type" value="Genomic_DNA"/>
</dbReference>
<organism evidence="2 3">
    <name type="scientific">Tritrichomonas musculus</name>
    <dbReference type="NCBI Taxonomy" id="1915356"/>
    <lineage>
        <taxon>Eukaryota</taxon>
        <taxon>Metamonada</taxon>
        <taxon>Parabasalia</taxon>
        <taxon>Tritrichomonadida</taxon>
        <taxon>Tritrichomonadidae</taxon>
        <taxon>Tritrichomonas</taxon>
    </lineage>
</organism>
<dbReference type="Pfam" id="PF20921">
    <property type="entry name" value="DUF1846_C"/>
    <property type="match status" value="1"/>
</dbReference>
<name>A0ABR2GT65_9EUKA</name>
<evidence type="ECO:0000313" key="2">
    <source>
        <dbReference type="EMBL" id="KAK8836420.1"/>
    </source>
</evidence>
<sequence length="239" mass="25895">MSTESRLSSQNIDPNLTQETSCIDNTYKIQIDTHCNAINKEKVINEKHLEMSKQENVQNLATNKSGLSVSFPGISFKDENKNVATEARKAVAKAKGIKDRGFNGVLCGASIKLPNGKIISGTNSPLFHSATAVIIKACKSFVGLPANVELLSKIVIESIGKMKGITCQTDQASLNVRELLIALAVQSPLNPTISKIIELFPKFKGCEMHLTHIPTLGDQSGLKKLGINFTYDPISATQE</sequence>
<dbReference type="Proteomes" id="UP001470230">
    <property type="component" value="Unassembled WGS sequence"/>
</dbReference>
<reference evidence="2 3" key="1">
    <citation type="submission" date="2024-04" db="EMBL/GenBank/DDBJ databases">
        <title>Tritrichomonas musculus Genome.</title>
        <authorList>
            <person name="Alves-Ferreira E."/>
            <person name="Grigg M."/>
            <person name="Lorenzi H."/>
            <person name="Galac M."/>
        </authorList>
    </citation>
    <scope>NUCLEOTIDE SEQUENCE [LARGE SCALE GENOMIC DNA]</scope>
    <source>
        <strain evidence="2 3">EAF2021</strain>
    </source>
</reference>
<feature type="domain" description="DUF1846" evidence="1">
    <location>
        <begin position="81"/>
        <end position="235"/>
    </location>
</feature>
<dbReference type="Gene3D" id="3.40.140.40">
    <property type="entry name" value="Domain of unknown function (DUF1846), C-terminal subdomain"/>
    <property type="match status" value="1"/>
</dbReference>
<evidence type="ECO:0000259" key="1">
    <source>
        <dbReference type="Pfam" id="PF20921"/>
    </source>
</evidence>
<protein>
    <recommendedName>
        <fullName evidence="1">DUF1846 domain-containing protein</fullName>
    </recommendedName>
</protein>
<comment type="caution">
    <text evidence="2">The sequence shown here is derived from an EMBL/GenBank/DDBJ whole genome shotgun (WGS) entry which is preliminary data.</text>
</comment>